<evidence type="ECO:0000313" key="2">
    <source>
        <dbReference type="Proteomes" id="UP000054485"/>
    </source>
</evidence>
<dbReference type="AlphaFoldDB" id="A0A0D0BJW6"/>
<reference evidence="2" key="2">
    <citation type="submission" date="2015-01" db="EMBL/GenBank/DDBJ databases">
        <title>Evolutionary Origins and Diversification of the Mycorrhizal Mutualists.</title>
        <authorList>
            <consortium name="DOE Joint Genome Institute"/>
            <consortium name="Mycorrhizal Genomics Consortium"/>
            <person name="Kohler A."/>
            <person name="Kuo A."/>
            <person name="Nagy L.G."/>
            <person name="Floudas D."/>
            <person name="Copeland A."/>
            <person name="Barry K.W."/>
            <person name="Cichocki N."/>
            <person name="Veneault-Fourrey C."/>
            <person name="LaButti K."/>
            <person name="Lindquist E.A."/>
            <person name="Lipzen A."/>
            <person name="Lundell T."/>
            <person name="Morin E."/>
            <person name="Murat C."/>
            <person name="Riley R."/>
            <person name="Ohm R."/>
            <person name="Sun H."/>
            <person name="Tunlid A."/>
            <person name="Henrissat B."/>
            <person name="Grigoriev I.V."/>
            <person name="Hibbett D.S."/>
            <person name="Martin F."/>
        </authorList>
    </citation>
    <scope>NUCLEOTIDE SEQUENCE [LARGE SCALE GENOMIC DNA]</scope>
    <source>
        <strain evidence="2">UH-Slu-Lm8-n1</strain>
    </source>
</reference>
<keyword evidence="2" id="KW-1185">Reference proteome</keyword>
<name>A0A0D0BJW6_9AGAM</name>
<dbReference type="STRING" id="930992.A0A0D0BJW6"/>
<proteinExistence type="predicted"/>
<dbReference type="InParanoid" id="A0A0D0BJW6"/>
<accession>A0A0D0BJW6</accession>
<dbReference type="Gene3D" id="3.40.50.1110">
    <property type="entry name" value="SGNH hydrolase"/>
    <property type="match status" value="1"/>
</dbReference>
<protein>
    <submittedName>
        <fullName evidence="1">Carbohydrate esterase family 16 protein</fullName>
    </submittedName>
</protein>
<dbReference type="HOGENOM" id="CLU_015101_4_1_1"/>
<evidence type="ECO:0000313" key="1">
    <source>
        <dbReference type="EMBL" id="KIK43513.1"/>
    </source>
</evidence>
<dbReference type="GO" id="GO:0016788">
    <property type="term" value="F:hydrolase activity, acting on ester bonds"/>
    <property type="evidence" value="ECO:0007669"/>
    <property type="project" value="InterPro"/>
</dbReference>
<dbReference type="InterPro" id="IPR001087">
    <property type="entry name" value="GDSL"/>
</dbReference>
<sequence length="288" mass="32617">MPSTIIQAGKTWHGFSKIEYLIIFGDSYSSIRWDYQSSPHPTTKSPLGVTYPGVTYAEPGKPNWVGHLAKSRPSKLVYDYARGNDFVSSLERQIIYQFLPNVARKPSSAPWEPHDTLFMTWIGINDLALIEDTDGVFNTLKGLFRYQEKLYASGARNFLLFDLPPIHRSPSVRDDTATVLEQYQTWNATLEKELQSWTRTHPDVTTFLFSSWDSFSRVLDDPTAFGFDSNDISEAGGAIWVDRLRPTSAMHRIIADDLLSFLDVNSPHVSDQPEFSHNRACFSANNAV</sequence>
<dbReference type="Pfam" id="PF00657">
    <property type="entry name" value="Lipase_GDSL"/>
    <property type="match status" value="1"/>
</dbReference>
<dbReference type="SUPFAM" id="SSF52266">
    <property type="entry name" value="SGNH hydrolase"/>
    <property type="match status" value="1"/>
</dbReference>
<organism evidence="1 2">
    <name type="scientific">Suillus luteus UH-Slu-Lm8-n1</name>
    <dbReference type="NCBI Taxonomy" id="930992"/>
    <lineage>
        <taxon>Eukaryota</taxon>
        <taxon>Fungi</taxon>
        <taxon>Dikarya</taxon>
        <taxon>Basidiomycota</taxon>
        <taxon>Agaricomycotina</taxon>
        <taxon>Agaricomycetes</taxon>
        <taxon>Agaricomycetidae</taxon>
        <taxon>Boletales</taxon>
        <taxon>Suillineae</taxon>
        <taxon>Suillaceae</taxon>
        <taxon>Suillus</taxon>
    </lineage>
</organism>
<gene>
    <name evidence="1" type="ORF">CY34DRAFT_803769</name>
</gene>
<reference evidence="1 2" key="1">
    <citation type="submission" date="2014-04" db="EMBL/GenBank/DDBJ databases">
        <authorList>
            <consortium name="DOE Joint Genome Institute"/>
            <person name="Kuo A."/>
            <person name="Ruytinx J."/>
            <person name="Rineau F."/>
            <person name="Colpaert J."/>
            <person name="Kohler A."/>
            <person name="Nagy L.G."/>
            <person name="Floudas D."/>
            <person name="Copeland A."/>
            <person name="Barry K.W."/>
            <person name="Cichocki N."/>
            <person name="Veneault-Fourrey C."/>
            <person name="LaButti K."/>
            <person name="Lindquist E.A."/>
            <person name="Lipzen A."/>
            <person name="Lundell T."/>
            <person name="Morin E."/>
            <person name="Murat C."/>
            <person name="Sun H."/>
            <person name="Tunlid A."/>
            <person name="Henrissat B."/>
            <person name="Grigoriev I.V."/>
            <person name="Hibbett D.S."/>
            <person name="Martin F."/>
            <person name="Nordberg H.P."/>
            <person name="Cantor M.N."/>
            <person name="Hua S.X."/>
        </authorList>
    </citation>
    <scope>NUCLEOTIDE SEQUENCE [LARGE SCALE GENOMIC DNA]</scope>
    <source>
        <strain evidence="1 2">UH-Slu-Lm8-n1</strain>
    </source>
</reference>
<dbReference type="OrthoDB" id="1600564at2759"/>
<dbReference type="InterPro" id="IPR036514">
    <property type="entry name" value="SGNH_hydro_sf"/>
</dbReference>
<dbReference type="Proteomes" id="UP000054485">
    <property type="component" value="Unassembled WGS sequence"/>
</dbReference>
<dbReference type="EMBL" id="KN835211">
    <property type="protein sequence ID" value="KIK43513.1"/>
    <property type="molecule type" value="Genomic_DNA"/>
</dbReference>